<dbReference type="PROSITE" id="PS51186">
    <property type="entry name" value="GNAT"/>
    <property type="match status" value="1"/>
</dbReference>
<proteinExistence type="predicted"/>
<gene>
    <name evidence="3" type="ORF">KHA93_14315</name>
</gene>
<dbReference type="PANTHER" id="PTHR13947">
    <property type="entry name" value="GNAT FAMILY N-ACETYLTRANSFERASE"/>
    <property type="match status" value="1"/>
</dbReference>
<dbReference type="EMBL" id="JAGYPJ010000001">
    <property type="protein sequence ID" value="MBS4200806.1"/>
    <property type="molecule type" value="Genomic_DNA"/>
</dbReference>
<dbReference type="CDD" id="cd04301">
    <property type="entry name" value="NAT_SF"/>
    <property type="match status" value="1"/>
</dbReference>
<reference evidence="3 4" key="1">
    <citation type="submission" date="2021-05" db="EMBL/GenBank/DDBJ databases">
        <title>Novel Bacillus species.</title>
        <authorList>
            <person name="Liu G."/>
        </authorList>
    </citation>
    <scope>NUCLEOTIDE SEQUENCE [LARGE SCALE GENOMIC DNA]</scope>
    <source>
        <strain evidence="3 4">FJAT-49732</strain>
    </source>
</reference>
<evidence type="ECO:0000259" key="2">
    <source>
        <dbReference type="PROSITE" id="PS51186"/>
    </source>
</evidence>
<evidence type="ECO:0000256" key="1">
    <source>
        <dbReference type="ARBA" id="ARBA00022679"/>
    </source>
</evidence>
<dbReference type="InterPro" id="IPR016181">
    <property type="entry name" value="Acyl_CoA_acyltransferase"/>
</dbReference>
<dbReference type="InterPro" id="IPR050769">
    <property type="entry name" value="NAT_camello-type"/>
</dbReference>
<keyword evidence="4" id="KW-1185">Reference proteome</keyword>
<keyword evidence="1" id="KW-0808">Transferase</keyword>
<dbReference type="Gene3D" id="3.40.630.30">
    <property type="match status" value="1"/>
</dbReference>
<organism evidence="3 4">
    <name type="scientific">Lederbergia citrisecunda</name>
    <dbReference type="NCBI Taxonomy" id="2833583"/>
    <lineage>
        <taxon>Bacteria</taxon>
        <taxon>Bacillati</taxon>
        <taxon>Bacillota</taxon>
        <taxon>Bacilli</taxon>
        <taxon>Bacillales</taxon>
        <taxon>Bacillaceae</taxon>
        <taxon>Lederbergia</taxon>
    </lineage>
</organism>
<accession>A0A942TQ24</accession>
<sequence>MEEIEIVHFRDEHAAAVKEMVLTVHTEFGFSYDTRLDYDLDEIQQEYFLEGGGFWVALHNRNVIGCIAIRKTKGDKVAEIKRMYLYPEYRGKGLGQRLLDLAILDAKTKGYKKVILDTTVKQKSAIKLYEKNSFSLIERVGSDLYYCINLD</sequence>
<feature type="domain" description="N-acetyltransferase" evidence="2">
    <location>
        <begin position="4"/>
        <end position="151"/>
    </location>
</feature>
<dbReference type="PANTHER" id="PTHR13947:SF37">
    <property type="entry name" value="LD18367P"/>
    <property type="match status" value="1"/>
</dbReference>
<evidence type="ECO:0000313" key="4">
    <source>
        <dbReference type="Proteomes" id="UP000682713"/>
    </source>
</evidence>
<dbReference type="AlphaFoldDB" id="A0A942TQ24"/>
<dbReference type="Pfam" id="PF00583">
    <property type="entry name" value="Acetyltransf_1"/>
    <property type="match status" value="1"/>
</dbReference>
<name>A0A942TQ24_9BACI</name>
<evidence type="ECO:0000313" key="3">
    <source>
        <dbReference type="EMBL" id="MBS4200806.1"/>
    </source>
</evidence>
<comment type="caution">
    <text evidence="3">The sequence shown here is derived from an EMBL/GenBank/DDBJ whole genome shotgun (WGS) entry which is preliminary data.</text>
</comment>
<dbReference type="SUPFAM" id="SSF55729">
    <property type="entry name" value="Acyl-CoA N-acyltransferases (Nat)"/>
    <property type="match status" value="1"/>
</dbReference>
<dbReference type="InterPro" id="IPR000182">
    <property type="entry name" value="GNAT_dom"/>
</dbReference>
<dbReference type="RefSeq" id="WP_213111343.1">
    <property type="nucleotide sequence ID" value="NZ_JAGYPJ010000001.1"/>
</dbReference>
<protein>
    <submittedName>
        <fullName evidence="3">GNAT family N-acetyltransferase</fullName>
    </submittedName>
</protein>
<dbReference type="GO" id="GO:0008080">
    <property type="term" value="F:N-acetyltransferase activity"/>
    <property type="evidence" value="ECO:0007669"/>
    <property type="project" value="InterPro"/>
</dbReference>
<dbReference type="Proteomes" id="UP000682713">
    <property type="component" value="Unassembled WGS sequence"/>
</dbReference>